<comment type="catalytic activity">
    <reaction evidence="1">
        <text>alpha-D-galactose 1-phosphate + UDP-alpha-D-glucose = alpha-D-glucose 1-phosphate + UDP-alpha-D-galactose</text>
        <dbReference type="Rhea" id="RHEA:13989"/>
        <dbReference type="ChEBI" id="CHEBI:58336"/>
        <dbReference type="ChEBI" id="CHEBI:58601"/>
        <dbReference type="ChEBI" id="CHEBI:58885"/>
        <dbReference type="ChEBI" id="CHEBI:66914"/>
        <dbReference type="EC" id="2.7.7.12"/>
    </reaction>
</comment>
<dbReference type="GO" id="GO:0008108">
    <property type="term" value="F:UDP-glucose:hexose-1-phosphate uridylyltransferase activity"/>
    <property type="evidence" value="ECO:0007669"/>
    <property type="project" value="UniProtKB-EC"/>
</dbReference>
<dbReference type="EMBL" id="CP030759">
    <property type="protein sequence ID" value="AXA37335.1"/>
    <property type="molecule type" value="Genomic_DNA"/>
</dbReference>
<evidence type="ECO:0000256" key="1">
    <source>
        <dbReference type="ARBA" id="ARBA00001107"/>
    </source>
</evidence>
<protein>
    <submittedName>
        <fullName evidence="3">Galactose-1-phosphate uridylyltransferase</fullName>
    </submittedName>
</protein>
<keyword evidence="3" id="KW-0548">Nucleotidyltransferase</keyword>
<dbReference type="AlphaFoldDB" id="A0A2Z4YAC6"/>
<evidence type="ECO:0000313" key="3">
    <source>
        <dbReference type="EMBL" id="AXA37335.1"/>
    </source>
</evidence>
<evidence type="ECO:0000313" key="4">
    <source>
        <dbReference type="Proteomes" id="UP000262583"/>
    </source>
</evidence>
<sequence length="360" mass="40874">MTVIDSKERLNALPEETLLPQSEVQERLHGLASQGYLTGEILTVLEEWLRSVGYFSHLKEPNLFLRFPGWWTDSVELWLQVNYSRLGYRAPSARQPQHCPLCIENIGSEGKELLRVYEFELAGTWYFAHPTPYPLHDGHFVLNVREHAPMRVNRQSLDEAYAFLQQAPGWLLASNSDVEWAGASVLGHHHFQVFRGLQLPVEHAPWLASRRDGATRVQWVNWPAPVARLVGPPEDVLLWASDLIETWKAIDPGRNTGNYLMRLVSGVLTLTFFFRNPAYVTADELKVIKSEGVGIVEMAGEAIVPPKPNLDRNGNREYFEKIGAEFTVALITSNAPPAYCEKWEIPSLLGFHDLPTSKRR</sequence>
<proteinExistence type="predicted"/>
<gene>
    <name evidence="3" type="ORF">BRCON_2593</name>
</gene>
<dbReference type="KEGG" id="schv:BRCON_2593"/>
<dbReference type="GO" id="GO:0005737">
    <property type="term" value="C:cytoplasm"/>
    <property type="evidence" value="ECO:0007669"/>
    <property type="project" value="InterPro"/>
</dbReference>
<name>A0A2Z4YAC6_SUMC1</name>
<keyword evidence="3" id="KW-0808">Transferase</keyword>
<dbReference type="InterPro" id="IPR000766">
    <property type="entry name" value="GalP_uridyl_Trfase_II"/>
</dbReference>
<reference evidence="3 4" key="1">
    <citation type="submission" date="2018-05" db="EMBL/GenBank/DDBJ databases">
        <title>A metagenomic window into the 2 km-deep terrestrial subsurface aquifer revealed taxonomically and functionally diverse microbial community comprising novel uncultured bacterial lineages.</title>
        <authorList>
            <person name="Kadnikov V.V."/>
            <person name="Mardanov A.V."/>
            <person name="Beletsky A.V."/>
            <person name="Banks D."/>
            <person name="Pimenov N.V."/>
            <person name="Frank Y.A."/>
            <person name="Karnachuk O.V."/>
            <person name="Ravin N.V."/>
        </authorList>
    </citation>
    <scope>NUCLEOTIDE SEQUENCE [LARGE SCALE GENOMIC DNA]</scope>
    <source>
        <strain evidence="3">BY</strain>
    </source>
</reference>
<comment type="pathway">
    <text evidence="2">Carbohydrate metabolism.</text>
</comment>
<dbReference type="PANTHER" id="PTHR39191">
    <property type="entry name" value="GALACTOSE-1-PHOSPHATE URIDYLYLTRANSFERASE"/>
    <property type="match status" value="1"/>
</dbReference>
<dbReference type="Proteomes" id="UP000262583">
    <property type="component" value="Chromosome"/>
</dbReference>
<organism evidence="3 4">
    <name type="scientific">Sumerlaea chitinivorans</name>
    <dbReference type="NCBI Taxonomy" id="2250252"/>
    <lineage>
        <taxon>Bacteria</taxon>
        <taxon>Candidatus Sumerlaeota</taxon>
        <taxon>Candidatus Sumerlaeia</taxon>
        <taxon>Candidatus Sumerlaeales</taxon>
        <taxon>Candidatus Sumerlaeaceae</taxon>
        <taxon>Candidatus Sumerlaea</taxon>
    </lineage>
</organism>
<dbReference type="PANTHER" id="PTHR39191:SF1">
    <property type="entry name" value="DUF4922 DOMAIN-CONTAINING PROTEIN"/>
    <property type="match status" value="1"/>
</dbReference>
<dbReference type="GO" id="GO:0006012">
    <property type="term" value="P:galactose metabolic process"/>
    <property type="evidence" value="ECO:0007669"/>
    <property type="project" value="InterPro"/>
</dbReference>
<evidence type="ECO:0000256" key="2">
    <source>
        <dbReference type="ARBA" id="ARBA00005007"/>
    </source>
</evidence>
<accession>A0A2Z4YAC6</accession>